<organism evidence="10 11">
    <name type="scientific">Candidozyma pseudohaemuli</name>
    <dbReference type="NCBI Taxonomy" id="418784"/>
    <lineage>
        <taxon>Eukaryota</taxon>
        <taxon>Fungi</taxon>
        <taxon>Dikarya</taxon>
        <taxon>Ascomycota</taxon>
        <taxon>Saccharomycotina</taxon>
        <taxon>Pichiomycetes</taxon>
        <taxon>Metschnikowiaceae</taxon>
        <taxon>Candidozyma</taxon>
    </lineage>
</organism>
<feature type="region of interest" description="Disordered" evidence="8">
    <location>
        <begin position="167"/>
        <end position="220"/>
    </location>
</feature>
<evidence type="ECO:0000256" key="3">
    <source>
        <dbReference type="ARBA" id="ARBA00022816"/>
    </source>
</evidence>
<keyword evidence="4" id="KW-0653">Protein transport</keyword>
<evidence type="ECO:0000256" key="6">
    <source>
        <dbReference type="ARBA" id="ARBA00023132"/>
    </source>
</evidence>
<dbReference type="InterPro" id="IPR015007">
    <property type="entry name" value="NUP2/50/61"/>
</dbReference>
<dbReference type="GeneID" id="36566843"/>
<dbReference type="Gene3D" id="2.30.29.30">
    <property type="entry name" value="Pleckstrin-homology domain (PH domain)/Phosphotyrosine-binding domain (PTB)"/>
    <property type="match status" value="1"/>
</dbReference>
<dbReference type="InterPro" id="IPR053074">
    <property type="entry name" value="NPC_Nucleoporin"/>
</dbReference>
<dbReference type="OrthoDB" id="185618at2759"/>
<keyword evidence="2" id="KW-0813">Transport</keyword>
<dbReference type="SUPFAM" id="SSF50729">
    <property type="entry name" value="PH domain-like"/>
    <property type="match status" value="1"/>
</dbReference>
<dbReference type="Pfam" id="PF08911">
    <property type="entry name" value="NUP50"/>
    <property type="match status" value="1"/>
</dbReference>
<feature type="compositionally biased region" description="Polar residues" evidence="8">
    <location>
        <begin position="174"/>
        <end position="200"/>
    </location>
</feature>
<evidence type="ECO:0000256" key="7">
    <source>
        <dbReference type="ARBA" id="ARBA00023242"/>
    </source>
</evidence>
<dbReference type="PANTHER" id="PTHR38697">
    <property type="entry name" value="NUCLEAR PORE COMPLEX PROTEIN SIMILAR TO S. CEREVISIAE NUP2 (EUROFUNG)"/>
    <property type="match status" value="1"/>
</dbReference>
<dbReference type="Pfam" id="PF00638">
    <property type="entry name" value="Ran_BP1"/>
    <property type="match status" value="1"/>
</dbReference>
<sequence length="343" mass="37624">MVKRVAEEQLAKDTALDEAEVIEAPSLASEDVLAQRKILKPRGRNFQFQKPPNSLHATKTAKVLALNQQFKQSIQEAVDADALDLTPIALKYVEYHKSLAMQNSLTSDRQQALSGSSNSIPKLPQKASTATLFHNSKFKLHDTISNNSSNGEGPAFTFNKTISDPIFKLDSHNKPSTTSEGPSQNLQSTGDVLNTSTSQKANDDDSYEEPSGGNSPVFEPVTKLTQKVDSVITGEEEESLLFACKSKVFLLNTHNKQEPYTNVGVGELKVLQSEKRCRILVRSEGSSRVILNALLLSEVNYVTTGTNIKVPSANQDGSFLIYLVRVKTTSLAEEVCQLLNQKK</sequence>
<dbReference type="VEuPathDB" id="FungiDB:C7M61_003455"/>
<keyword evidence="5" id="KW-0811">Translocation</keyword>
<accession>A0A2P7YM30</accession>
<name>A0A2P7YM30_9ASCO</name>
<dbReference type="GO" id="GO:0051028">
    <property type="term" value="P:mRNA transport"/>
    <property type="evidence" value="ECO:0007669"/>
    <property type="project" value="UniProtKB-KW"/>
</dbReference>
<proteinExistence type="predicted"/>
<dbReference type="GO" id="GO:0015031">
    <property type="term" value="P:protein transport"/>
    <property type="evidence" value="ECO:0007669"/>
    <property type="project" value="UniProtKB-KW"/>
</dbReference>
<dbReference type="PANTHER" id="PTHR38697:SF1">
    <property type="entry name" value="NUCLEAR PORE COMPLEX PROTEIN SIMILAR TO S. CEREVISIAE NUP2 (EUROFUNG)"/>
    <property type="match status" value="1"/>
</dbReference>
<protein>
    <recommendedName>
        <fullName evidence="9">RanBD1 domain-containing protein</fullName>
    </recommendedName>
</protein>
<dbReference type="Proteomes" id="UP000241107">
    <property type="component" value="Unassembled WGS sequence"/>
</dbReference>
<dbReference type="SMART" id="SM00160">
    <property type="entry name" value="RanBD"/>
    <property type="match status" value="1"/>
</dbReference>
<dbReference type="GO" id="GO:0005643">
    <property type="term" value="C:nuclear pore"/>
    <property type="evidence" value="ECO:0007669"/>
    <property type="project" value="UniProtKB-SubCell"/>
</dbReference>
<dbReference type="PROSITE" id="PS50196">
    <property type="entry name" value="RANBD1"/>
    <property type="match status" value="1"/>
</dbReference>
<evidence type="ECO:0000313" key="11">
    <source>
        <dbReference type="Proteomes" id="UP000241107"/>
    </source>
</evidence>
<keyword evidence="7" id="KW-0539">Nucleus</keyword>
<comment type="caution">
    <text evidence="10">The sequence shown here is derived from an EMBL/GenBank/DDBJ whole genome shotgun (WGS) entry which is preliminary data.</text>
</comment>
<evidence type="ECO:0000256" key="4">
    <source>
        <dbReference type="ARBA" id="ARBA00022927"/>
    </source>
</evidence>
<dbReference type="RefSeq" id="XP_024712881.1">
    <property type="nucleotide sequence ID" value="XM_024858794.1"/>
</dbReference>
<feature type="domain" description="RanBD1" evidence="9">
    <location>
        <begin position="217"/>
        <end position="343"/>
    </location>
</feature>
<reference evidence="10 11" key="1">
    <citation type="submission" date="2018-03" db="EMBL/GenBank/DDBJ databases">
        <title>Candida pseudohaemulonii genome assembly and annotation.</title>
        <authorList>
            <person name="Munoz J.F."/>
            <person name="Gade L.G."/>
            <person name="Chow N.A."/>
            <person name="Litvintseva A.P."/>
            <person name="Loparev V.N."/>
            <person name="Cuomo C.A."/>
        </authorList>
    </citation>
    <scope>NUCLEOTIDE SEQUENCE [LARGE SCALE GENOMIC DNA]</scope>
    <source>
        <strain evidence="10 11">B12108</strain>
    </source>
</reference>
<dbReference type="AlphaFoldDB" id="A0A2P7YM30"/>
<comment type="subcellular location">
    <subcellularLocation>
        <location evidence="1">Nucleus</location>
        <location evidence="1">Nuclear pore complex</location>
    </subcellularLocation>
</comment>
<keyword evidence="3" id="KW-0509">mRNA transport</keyword>
<dbReference type="STRING" id="418784.A0A2P7YM30"/>
<evidence type="ECO:0000256" key="2">
    <source>
        <dbReference type="ARBA" id="ARBA00022448"/>
    </source>
</evidence>
<evidence type="ECO:0000256" key="8">
    <source>
        <dbReference type="SAM" id="MobiDB-lite"/>
    </source>
</evidence>
<gene>
    <name evidence="10" type="ORF">C7M61_003455</name>
</gene>
<dbReference type="InterPro" id="IPR000156">
    <property type="entry name" value="Ran_bind_dom"/>
</dbReference>
<evidence type="ECO:0000313" key="10">
    <source>
        <dbReference type="EMBL" id="PSK37030.1"/>
    </source>
</evidence>
<keyword evidence="11" id="KW-1185">Reference proteome</keyword>
<dbReference type="InterPro" id="IPR011993">
    <property type="entry name" value="PH-like_dom_sf"/>
</dbReference>
<keyword evidence="6" id="KW-0906">Nuclear pore complex</keyword>
<evidence type="ECO:0000256" key="5">
    <source>
        <dbReference type="ARBA" id="ARBA00023010"/>
    </source>
</evidence>
<evidence type="ECO:0000259" key="9">
    <source>
        <dbReference type="PROSITE" id="PS50196"/>
    </source>
</evidence>
<dbReference type="EMBL" id="PYFQ01000009">
    <property type="protein sequence ID" value="PSK37030.1"/>
    <property type="molecule type" value="Genomic_DNA"/>
</dbReference>
<evidence type="ECO:0000256" key="1">
    <source>
        <dbReference type="ARBA" id="ARBA00004567"/>
    </source>
</evidence>